<organism evidence="2 3">
    <name type="scientific">Shewanella litoralis</name>
    <dbReference type="NCBI Taxonomy" id="2282700"/>
    <lineage>
        <taxon>Bacteria</taxon>
        <taxon>Pseudomonadati</taxon>
        <taxon>Pseudomonadota</taxon>
        <taxon>Gammaproteobacteria</taxon>
        <taxon>Alteromonadales</taxon>
        <taxon>Shewanellaceae</taxon>
        <taxon>Shewanella</taxon>
    </lineage>
</organism>
<dbReference type="RefSeq" id="WP_160053570.1">
    <property type="nucleotide sequence ID" value="NZ_BMQX01000008.1"/>
</dbReference>
<gene>
    <name evidence="2" type="ORF">GCM10009411_14740</name>
</gene>
<evidence type="ECO:0008006" key="4">
    <source>
        <dbReference type="Google" id="ProtNLM"/>
    </source>
</evidence>
<evidence type="ECO:0000313" key="3">
    <source>
        <dbReference type="Proteomes" id="UP000619118"/>
    </source>
</evidence>
<dbReference type="EMBL" id="BMQX01000008">
    <property type="protein sequence ID" value="GGQ15284.1"/>
    <property type="molecule type" value="Genomic_DNA"/>
</dbReference>
<reference evidence="3" key="1">
    <citation type="journal article" date="2019" name="Int. J. Syst. Evol. Microbiol.">
        <title>The Global Catalogue of Microorganisms (GCM) 10K type strain sequencing project: providing services to taxonomists for standard genome sequencing and annotation.</title>
        <authorList>
            <consortium name="The Broad Institute Genomics Platform"/>
            <consortium name="The Broad Institute Genome Sequencing Center for Infectious Disease"/>
            <person name="Wu L."/>
            <person name="Ma J."/>
        </authorList>
    </citation>
    <scope>NUCLEOTIDE SEQUENCE [LARGE SCALE GENOMIC DNA]</scope>
    <source>
        <strain evidence="3">JCM 32306</strain>
    </source>
</reference>
<keyword evidence="1" id="KW-1133">Transmembrane helix</keyword>
<protein>
    <recommendedName>
        <fullName evidence="4">DUF4760 domain-containing protein</fullName>
    </recommendedName>
</protein>
<accession>A0ABQ2R7L4</accession>
<sequence>MKDIFKKITKNEANRVIFTFTFFVIYLMLIIQSIEPEATFLASIASVTSLLGGVAAILGSITAFQAIQIWQRQIKAPVRYQALIKAAQHKDELRDMFLHAKFKKFLWENEPELRGVKNDSNLKKILDSDQKGRENLKSQEDAISNQVLLFKISAKEIDLLFGLTYEKINETTCITSASIIENYINCCKEHLLDDTGQKTLRDYQNFSDKLFKCFEEYQIKLTKLEDQL</sequence>
<feature type="transmembrane region" description="Helical" evidence="1">
    <location>
        <begin position="16"/>
        <end position="34"/>
    </location>
</feature>
<feature type="transmembrane region" description="Helical" evidence="1">
    <location>
        <begin position="40"/>
        <end position="64"/>
    </location>
</feature>
<dbReference type="Proteomes" id="UP000619118">
    <property type="component" value="Unassembled WGS sequence"/>
</dbReference>
<keyword evidence="1" id="KW-0812">Transmembrane</keyword>
<comment type="caution">
    <text evidence="2">The sequence shown here is derived from an EMBL/GenBank/DDBJ whole genome shotgun (WGS) entry which is preliminary data.</text>
</comment>
<keyword evidence="1" id="KW-0472">Membrane</keyword>
<name>A0ABQ2R7L4_9GAMM</name>
<evidence type="ECO:0000313" key="2">
    <source>
        <dbReference type="EMBL" id="GGQ15284.1"/>
    </source>
</evidence>
<evidence type="ECO:0000256" key="1">
    <source>
        <dbReference type="SAM" id="Phobius"/>
    </source>
</evidence>
<proteinExistence type="predicted"/>
<keyword evidence="3" id="KW-1185">Reference proteome</keyword>